<dbReference type="InterPro" id="IPR008928">
    <property type="entry name" value="6-hairpin_glycosidase_sf"/>
</dbReference>
<keyword evidence="3" id="KW-0326">Glycosidase</keyword>
<dbReference type="InterPro" id="IPR012341">
    <property type="entry name" value="6hp_glycosidase-like_sf"/>
</dbReference>
<dbReference type="STRING" id="697281.Mahau_1280"/>
<dbReference type="InterPro" id="IPR014718">
    <property type="entry name" value="GH-type_carb-bd"/>
</dbReference>
<feature type="domain" description="GH15-like" evidence="1">
    <location>
        <begin position="283"/>
        <end position="652"/>
    </location>
</feature>
<dbReference type="RefSeq" id="WP_013780904.1">
    <property type="nucleotide sequence ID" value="NC_015520.1"/>
</dbReference>
<reference evidence="4" key="1">
    <citation type="submission" date="2010-11" db="EMBL/GenBank/DDBJ databases">
        <title>The complete genome of Mahella australiensis DSM 15567.</title>
        <authorList>
            <consortium name="US DOE Joint Genome Institute (JGI-PGF)"/>
            <person name="Lucas S."/>
            <person name="Copeland A."/>
            <person name="Lapidus A."/>
            <person name="Bruce D."/>
            <person name="Goodwin L."/>
            <person name="Pitluck S."/>
            <person name="Kyrpides N."/>
            <person name="Mavromatis K."/>
            <person name="Pagani I."/>
            <person name="Ivanova N."/>
            <person name="Teshima H."/>
            <person name="Brettin T."/>
            <person name="Detter J.C."/>
            <person name="Han C."/>
            <person name="Tapia R."/>
            <person name="Land M."/>
            <person name="Hauser L."/>
            <person name="Markowitz V."/>
            <person name="Cheng J.-F."/>
            <person name="Hugenholtz P."/>
            <person name="Woyke T."/>
            <person name="Wu D."/>
            <person name="Spring S."/>
            <person name="Pukall R."/>
            <person name="Steenblock K."/>
            <person name="Schneider S."/>
            <person name="Klenk H.-P."/>
            <person name="Eisen J.A."/>
        </authorList>
    </citation>
    <scope>NUCLEOTIDE SEQUENCE [LARGE SCALE GENOMIC DNA]</scope>
    <source>
        <strain evidence="4">DSM 15567 / CIP 107919 / 50-1 BON</strain>
    </source>
</reference>
<proteinExistence type="predicted"/>
<dbReference type="Gene3D" id="2.70.98.10">
    <property type="match status" value="1"/>
</dbReference>
<accession>F3ZWN1</accession>
<dbReference type="OrthoDB" id="3902805at2"/>
<dbReference type="eggNOG" id="COG3387">
    <property type="taxonomic scope" value="Bacteria"/>
</dbReference>
<dbReference type="Pfam" id="PF09137">
    <property type="entry name" value="Glucodextran_N"/>
    <property type="match status" value="1"/>
</dbReference>
<evidence type="ECO:0000259" key="1">
    <source>
        <dbReference type="Pfam" id="PF00723"/>
    </source>
</evidence>
<organism evidence="3 4">
    <name type="scientific">Mahella australiensis (strain DSM 15567 / CIP 107919 / 50-1 BON)</name>
    <dbReference type="NCBI Taxonomy" id="697281"/>
    <lineage>
        <taxon>Bacteria</taxon>
        <taxon>Bacillati</taxon>
        <taxon>Bacillota</taxon>
        <taxon>Clostridia</taxon>
        <taxon>Thermoanaerobacterales</taxon>
        <taxon>Thermoanaerobacterales Family IV. Incertae Sedis</taxon>
        <taxon>Mahella</taxon>
    </lineage>
</organism>
<dbReference type="KEGG" id="mas:Mahau_1280"/>
<keyword evidence="3" id="KW-0378">Hydrolase</keyword>
<dbReference type="Pfam" id="PF00723">
    <property type="entry name" value="Glyco_hydro_15"/>
    <property type="match status" value="1"/>
</dbReference>
<dbReference type="EC" id="3.2.1.3" evidence="3"/>
<dbReference type="NCBIfam" id="TIGR01535">
    <property type="entry name" value="glucan_glucosid"/>
    <property type="match status" value="1"/>
</dbReference>
<reference evidence="3 4" key="2">
    <citation type="journal article" date="2011" name="Stand. Genomic Sci.">
        <title>Complete genome sequence of Mahella australiensis type strain (50-1 BON).</title>
        <authorList>
            <person name="Sikorski J."/>
            <person name="Teshima H."/>
            <person name="Nolan M."/>
            <person name="Lucas S."/>
            <person name="Hammon N."/>
            <person name="Deshpande S."/>
            <person name="Cheng J.F."/>
            <person name="Pitluck S."/>
            <person name="Liolios K."/>
            <person name="Pagani I."/>
            <person name="Ivanova N."/>
            <person name="Huntemann M."/>
            <person name="Mavromatis K."/>
            <person name="Ovchinikova G."/>
            <person name="Pati A."/>
            <person name="Tapia R."/>
            <person name="Han C."/>
            <person name="Goodwin L."/>
            <person name="Chen A."/>
            <person name="Palaniappan K."/>
            <person name="Land M."/>
            <person name="Hauser L."/>
            <person name="Ngatchou-Djao O.D."/>
            <person name="Rohde M."/>
            <person name="Pukall R."/>
            <person name="Spring S."/>
            <person name="Abt B."/>
            <person name="Goker M."/>
            <person name="Detter J.C."/>
            <person name="Woyke T."/>
            <person name="Bristow J."/>
            <person name="Markowitz V."/>
            <person name="Hugenholtz P."/>
            <person name="Eisen J.A."/>
            <person name="Kyrpides N.C."/>
            <person name="Klenk H.P."/>
            <person name="Lapidus A."/>
        </authorList>
    </citation>
    <scope>NUCLEOTIDE SEQUENCE [LARGE SCALE GENOMIC DNA]</scope>
    <source>
        <strain evidence="4">DSM 15567 / CIP 107919 / 50-1 BON</strain>
    </source>
</reference>
<dbReference type="SUPFAM" id="SSF74650">
    <property type="entry name" value="Galactose mutarotase-like"/>
    <property type="match status" value="1"/>
</dbReference>
<dbReference type="GO" id="GO:0005975">
    <property type="term" value="P:carbohydrate metabolic process"/>
    <property type="evidence" value="ECO:0007669"/>
    <property type="project" value="InterPro"/>
</dbReference>
<name>F3ZWN1_MAHA5</name>
<dbReference type="InterPro" id="IPR006425">
    <property type="entry name" value="Glucoamylase_bac"/>
</dbReference>
<dbReference type="InterPro" id="IPR011013">
    <property type="entry name" value="Gal_mutarotase_sf_dom"/>
</dbReference>
<dbReference type="EMBL" id="CP002360">
    <property type="protein sequence ID" value="AEE96474.1"/>
    <property type="molecule type" value="Genomic_DNA"/>
</dbReference>
<dbReference type="Proteomes" id="UP000008457">
    <property type="component" value="Chromosome"/>
</dbReference>
<dbReference type="GO" id="GO:0016757">
    <property type="term" value="F:glycosyltransferase activity"/>
    <property type="evidence" value="ECO:0007669"/>
    <property type="project" value="UniProtKB-ARBA"/>
</dbReference>
<keyword evidence="4" id="KW-1185">Reference proteome</keyword>
<dbReference type="HOGENOM" id="CLU_010471_0_0_9"/>
<dbReference type="PANTHER" id="PTHR31616:SF0">
    <property type="entry name" value="GLUCAN 1,4-ALPHA-GLUCOSIDASE"/>
    <property type="match status" value="1"/>
</dbReference>
<dbReference type="GO" id="GO:0004339">
    <property type="term" value="F:glucan 1,4-alpha-glucosidase activity"/>
    <property type="evidence" value="ECO:0007669"/>
    <property type="project" value="UniProtKB-EC"/>
</dbReference>
<dbReference type="PANTHER" id="PTHR31616">
    <property type="entry name" value="TREHALASE"/>
    <property type="match status" value="1"/>
</dbReference>
<dbReference type="Gene3D" id="1.50.10.10">
    <property type="match status" value="1"/>
</dbReference>
<dbReference type="AlphaFoldDB" id="F3ZWN1"/>
<dbReference type="InterPro" id="IPR011613">
    <property type="entry name" value="GH15-like"/>
</dbReference>
<gene>
    <name evidence="3" type="ordered locus">Mahau_1280</name>
</gene>
<evidence type="ECO:0000313" key="3">
    <source>
        <dbReference type="EMBL" id="AEE96474.1"/>
    </source>
</evidence>
<feature type="domain" description="Glucodextranase N-terminal" evidence="2">
    <location>
        <begin position="12"/>
        <end position="275"/>
    </location>
</feature>
<evidence type="ECO:0000313" key="4">
    <source>
        <dbReference type="Proteomes" id="UP000008457"/>
    </source>
</evidence>
<dbReference type="InterPro" id="IPR015220">
    <property type="entry name" value="Glucodextranase_N"/>
</dbReference>
<evidence type="ECO:0000259" key="2">
    <source>
        <dbReference type="Pfam" id="PF09137"/>
    </source>
</evidence>
<dbReference type="SUPFAM" id="SSF48208">
    <property type="entry name" value="Six-hairpin glycosidases"/>
    <property type="match status" value="1"/>
</dbReference>
<sequence length="687" mass="77709">MYKIIKQVGGEAFGGPGNRPTWSTASKTGVGTAFNFYSKVWFTIARGIITEIYYPTLDTANTKSIRLIVVDKDSFVDEESEDMYHRVEFINPKALAYRLINTDKEKRYRIDKRIITDAMRNSIIMKCRFEPLQGTLDDYSVYVFYEPHIDNSGYGDTGYITSYMGKPVLAAYDGCIHTALMTDVPWNAYSTGYIGVNDGLLDLKRNRRLNYQFDIAKDGNIGQIAELDMSRSNEFTVVLSLGRNEFEASATGYATINDDYRAMEQEYIEGWNNYCGRLDVLDGKATQLYYTSMMVIKSYEDKTHRGATIASMSVPWGEAASDENRGGYHLVWGRDLYHTAMAFIAAGDSITANRALEYLAYVQQRDDGSFPQNSWLSGYPYWGGLQMDEVADAIILAWHLKRKDLYFKLVKPAADFICARGPATQQERWEENAGYSPATIAAEIAGLVCAGQLADDGGDIHGRDRYLEKADRWQKDVDRWCFTTTGFHGSGQYYIRISPNGDPNCCDKVHLSNGAGEYDQREVVDASFLELVRLGVKRADDYHITETLRVVDELTKMHTGRGVGWYRYNHDGYGETEDCQPYCGVGKGRLWPVLTGERGHYELAAGNDPTEYIRYMEQFANSGYMLPEQVWDDTGEPTGSATPLAWSHAEYVCLLASATHRRIMDQPECVYQRYCADKMQLLLNSQG</sequence>
<protein>
    <submittedName>
        <fullName evidence="3">Glucan 1,4-alpha-glucosidase</fullName>
        <ecNumber evidence="3">3.2.1.3</ecNumber>
    </submittedName>
</protein>
<dbReference type="CDD" id="cd07430">
    <property type="entry name" value="GH15_N"/>
    <property type="match status" value="1"/>
</dbReference>
<dbReference type="GO" id="GO:0030246">
    <property type="term" value="F:carbohydrate binding"/>
    <property type="evidence" value="ECO:0007669"/>
    <property type="project" value="InterPro"/>
</dbReference>